<dbReference type="EMBL" id="ADBJ01000038">
    <property type="protein sequence ID" value="EFA78179.1"/>
    <property type="molecule type" value="Genomic_DNA"/>
</dbReference>
<evidence type="ECO:0000256" key="1">
    <source>
        <dbReference type="ARBA" id="ARBA00022837"/>
    </source>
</evidence>
<proteinExistence type="predicted"/>
<feature type="compositionally biased region" description="Low complexity" evidence="2">
    <location>
        <begin position="591"/>
        <end position="667"/>
    </location>
</feature>
<feature type="domain" description="EF-hand" evidence="4">
    <location>
        <begin position="447"/>
        <end position="482"/>
    </location>
</feature>
<dbReference type="SUPFAM" id="SSF47923">
    <property type="entry name" value="Ypt/Rab-GAP domain of gyp1p"/>
    <property type="match status" value="1"/>
</dbReference>
<dbReference type="PANTHER" id="PTHR47219:SF20">
    <property type="entry name" value="TBC1 DOMAIN FAMILY MEMBER 2B"/>
    <property type="match status" value="1"/>
</dbReference>
<feature type="domain" description="Rab-GAP TBC" evidence="3">
    <location>
        <begin position="120"/>
        <end position="311"/>
    </location>
</feature>
<dbReference type="Gene3D" id="1.10.472.80">
    <property type="entry name" value="Ypt/Rab-GAP domain of gyp1p, domain 3"/>
    <property type="match status" value="1"/>
</dbReference>
<feature type="compositionally biased region" description="Basic and acidic residues" evidence="2">
    <location>
        <begin position="710"/>
        <end position="720"/>
    </location>
</feature>
<dbReference type="InterPro" id="IPR002048">
    <property type="entry name" value="EF_hand_dom"/>
</dbReference>
<dbReference type="InParanoid" id="D3BJU9"/>
<feature type="compositionally biased region" description="Basic and acidic residues" evidence="2">
    <location>
        <begin position="577"/>
        <end position="590"/>
    </location>
</feature>
<gene>
    <name evidence="5" type="ORF">PPL_08829</name>
</gene>
<dbReference type="Gene3D" id="1.10.8.270">
    <property type="entry name" value="putative rabgap domain of human tbc1 domain family member 14 like domains"/>
    <property type="match status" value="1"/>
</dbReference>
<dbReference type="GO" id="GO:0031267">
    <property type="term" value="F:small GTPase binding"/>
    <property type="evidence" value="ECO:0007669"/>
    <property type="project" value="TreeGrafter"/>
</dbReference>
<dbReference type="PANTHER" id="PTHR47219">
    <property type="entry name" value="RAB GTPASE-ACTIVATING PROTEIN 1-LIKE"/>
    <property type="match status" value="1"/>
</dbReference>
<keyword evidence="1" id="KW-0106">Calcium</keyword>
<dbReference type="AlphaFoldDB" id="D3BJU9"/>
<feature type="compositionally biased region" description="Low complexity" evidence="2">
    <location>
        <begin position="742"/>
        <end position="755"/>
    </location>
</feature>
<evidence type="ECO:0000259" key="4">
    <source>
        <dbReference type="PROSITE" id="PS50222"/>
    </source>
</evidence>
<dbReference type="FunFam" id="1.10.8.270:FF:000016">
    <property type="entry name" value="TBC1 domain family member 2A"/>
    <property type="match status" value="1"/>
</dbReference>
<reference evidence="5 6" key="1">
    <citation type="journal article" date="2011" name="Genome Res.">
        <title>Phylogeny-wide analysis of social amoeba genomes highlights ancient origins for complex intercellular communication.</title>
        <authorList>
            <person name="Heidel A.J."/>
            <person name="Lawal H.M."/>
            <person name="Felder M."/>
            <person name="Schilde C."/>
            <person name="Helps N.R."/>
            <person name="Tunggal B."/>
            <person name="Rivero F."/>
            <person name="John U."/>
            <person name="Schleicher M."/>
            <person name="Eichinger L."/>
            <person name="Platzer M."/>
            <person name="Noegel A.A."/>
            <person name="Schaap P."/>
            <person name="Gloeckner G."/>
        </authorList>
    </citation>
    <scope>NUCLEOTIDE SEQUENCE [LARGE SCALE GENOMIC DNA]</scope>
    <source>
        <strain evidence="6">ATCC 26659 / Pp 5 / PN500</strain>
    </source>
</reference>
<dbReference type="GeneID" id="31364306"/>
<dbReference type="GO" id="GO:0005509">
    <property type="term" value="F:calcium ion binding"/>
    <property type="evidence" value="ECO:0007669"/>
    <property type="project" value="InterPro"/>
</dbReference>
<evidence type="ECO:0000256" key="2">
    <source>
        <dbReference type="SAM" id="MobiDB-lite"/>
    </source>
</evidence>
<feature type="compositionally biased region" description="Low complexity" evidence="2">
    <location>
        <begin position="692"/>
        <end position="709"/>
    </location>
</feature>
<dbReference type="STRING" id="670386.D3BJU9"/>
<feature type="compositionally biased region" description="Low complexity" evidence="2">
    <location>
        <begin position="721"/>
        <end position="731"/>
    </location>
</feature>
<dbReference type="PROSITE" id="PS50222">
    <property type="entry name" value="EF_HAND_2"/>
    <property type="match status" value="1"/>
</dbReference>
<organism evidence="5 6">
    <name type="scientific">Heterostelium pallidum (strain ATCC 26659 / Pp 5 / PN500)</name>
    <name type="common">Cellular slime mold</name>
    <name type="synonym">Polysphondylium pallidum</name>
    <dbReference type="NCBI Taxonomy" id="670386"/>
    <lineage>
        <taxon>Eukaryota</taxon>
        <taxon>Amoebozoa</taxon>
        <taxon>Evosea</taxon>
        <taxon>Eumycetozoa</taxon>
        <taxon>Dictyostelia</taxon>
        <taxon>Acytosteliales</taxon>
        <taxon>Acytosteliaceae</taxon>
        <taxon>Heterostelium</taxon>
    </lineage>
</organism>
<dbReference type="PROSITE" id="PS50086">
    <property type="entry name" value="TBC_RABGAP"/>
    <property type="match status" value="1"/>
</dbReference>
<dbReference type="PROSITE" id="PS00018">
    <property type="entry name" value="EF_HAND_1"/>
    <property type="match status" value="1"/>
</dbReference>
<dbReference type="InterPro" id="IPR011992">
    <property type="entry name" value="EF-hand-dom_pair"/>
</dbReference>
<dbReference type="SUPFAM" id="SSF47473">
    <property type="entry name" value="EF-hand"/>
    <property type="match status" value="1"/>
</dbReference>
<dbReference type="InterPro" id="IPR050302">
    <property type="entry name" value="Rab_GAP_TBC_domain"/>
</dbReference>
<dbReference type="Pfam" id="PF00566">
    <property type="entry name" value="RabGAP-TBC"/>
    <property type="match status" value="1"/>
</dbReference>
<dbReference type="InterPro" id="IPR035969">
    <property type="entry name" value="Rab-GAP_TBC_sf"/>
</dbReference>
<evidence type="ECO:0000313" key="5">
    <source>
        <dbReference type="EMBL" id="EFA78179.1"/>
    </source>
</evidence>
<comment type="caution">
    <text evidence="5">The sequence shown here is derived from an EMBL/GenBank/DDBJ whole genome shotgun (WGS) entry which is preliminary data.</text>
</comment>
<feature type="compositionally biased region" description="Basic and acidic residues" evidence="2">
    <location>
        <begin position="756"/>
        <end position="768"/>
    </location>
</feature>
<dbReference type="SMART" id="SM00164">
    <property type="entry name" value="TBC"/>
    <property type="match status" value="1"/>
</dbReference>
<keyword evidence="6" id="KW-1185">Reference proteome</keyword>
<evidence type="ECO:0000259" key="3">
    <source>
        <dbReference type="PROSITE" id="PS50086"/>
    </source>
</evidence>
<dbReference type="Gene3D" id="1.10.238.10">
    <property type="entry name" value="EF-hand"/>
    <property type="match status" value="1"/>
</dbReference>
<dbReference type="InterPro" id="IPR018247">
    <property type="entry name" value="EF_Hand_1_Ca_BS"/>
</dbReference>
<dbReference type="OMA" id="QAYFLFS"/>
<protein>
    <submittedName>
        <fullName evidence="5">RabGAP/TBC domain-containing protein</fullName>
    </submittedName>
</protein>
<dbReference type="InterPro" id="IPR000195">
    <property type="entry name" value="Rab-GAP-TBC_dom"/>
</dbReference>
<feature type="region of interest" description="Disordered" evidence="2">
    <location>
        <begin position="561"/>
        <end position="768"/>
    </location>
</feature>
<sequence>MNSNENEQLKVEIDINIVVRDGDNDHIENEKLASSSGGSGNNNEYDNDDDDDEFLDIYGFRYSKKASGKTIEVLNEMAQEDETENSENWFHFIRNRCEDKIDRLAKLEHDRSFIDLVNKGIPRHYRKKVWLSYLEASSLEDFRKEYFKLLKEKETQSKIRDYKTEIKLDLDRTFPNHLLSNDETFKEKIQNILFVYSINNPNVGYCQSLNYISYILLLIIEDGKGRSFWCLNYIADKILPDYFTHTMLGAQIDQQVFNDLLCDMFPDLMNHFKRIGVVIQILTIEWFLCLFSTILPVQFALIIWDNLFVRGNNAKQILNTIRYVEYLSISNSFAVVTFLFNNTQQTSPKRIGVVMSRKKIQDLKLKHWQITKKQVKDNEEQKDIKYLMKFTSFSLDKLKSLKEEFDILSHDGTGIGYLQFHQIIMRFFPNWKDLENLSNDDKQNSENLTKLMEKMFEAMDEDNDRLLNFKELVKGLSILSQGTFDQKLRLIFKSFAIESKTYLTKPEIQSMIELAIFFKKIDTDRFTRTQKFLEQLEEHTTFEGLKKMALENTLILESFQTPTNPFSPVNHGPADSSTREGLKRRNEDRLNSISSLSSNNNNNNNSNNNSSNNNHNNNNNNNKHNNNNSDNCNNNNNSNNNSSNIGNITSTPQSSSSSTSTTTPQPSKFSTDLDNLKKKITGEPIIKKIINKKTNQNNESNSNNNNGGKKNTDNNDKKSNNDNNNNNNNNKKSNENIEKESVSSSTHQSQQQQRSNIDKDHLDPCIIM</sequence>
<name>D3BJU9_HETP5</name>
<feature type="compositionally biased region" description="Basic and acidic residues" evidence="2">
    <location>
        <begin position="732"/>
        <end position="741"/>
    </location>
</feature>
<evidence type="ECO:0000313" key="6">
    <source>
        <dbReference type="Proteomes" id="UP000001396"/>
    </source>
</evidence>
<accession>D3BJU9</accession>
<dbReference type="RefSeq" id="XP_020430305.1">
    <property type="nucleotide sequence ID" value="XM_020579630.1"/>
</dbReference>
<dbReference type="GO" id="GO:0005096">
    <property type="term" value="F:GTPase activator activity"/>
    <property type="evidence" value="ECO:0007669"/>
    <property type="project" value="TreeGrafter"/>
</dbReference>
<feature type="region of interest" description="Disordered" evidence="2">
    <location>
        <begin position="28"/>
        <end position="49"/>
    </location>
</feature>
<dbReference type="Proteomes" id="UP000001396">
    <property type="component" value="Unassembled WGS sequence"/>
</dbReference>